<feature type="non-terminal residue" evidence="2">
    <location>
        <position position="158"/>
    </location>
</feature>
<dbReference type="Proteomes" id="UP000799429">
    <property type="component" value="Unassembled WGS sequence"/>
</dbReference>
<dbReference type="OrthoDB" id="3366546at2759"/>
<proteinExistence type="predicted"/>
<sequence>MDAAAYLKAQGWQGDGHSLDRTGRGIKKPLLVSKKVDVLGLGIKKHTATSDQWWLRAFDTSLRDLGTGKKSALAQIRETGVNRGGLYGFFVKGEGLEGSIAAAVSADDEASKLSKEEIKRKRDEEKEQKKAARAERAAIRKAAEEAKERAKQERREAK</sequence>
<reference evidence="2" key="1">
    <citation type="journal article" date="2020" name="Stud. Mycol.">
        <title>101 Dothideomycetes genomes: a test case for predicting lifestyles and emergence of pathogens.</title>
        <authorList>
            <person name="Haridas S."/>
            <person name="Albert R."/>
            <person name="Binder M."/>
            <person name="Bloem J."/>
            <person name="Labutti K."/>
            <person name="Salamov A."/>
            <person name="Andreopoulos B."/>
            <person name="Baker S."/>
            <person name="Barry K."/>
            <person name="Bills G."/>
            <person name="Bluhm B."/>
            <person name="Cannon C."/>
            <person name="Castanera R."/>
            <person name="Culley D."/>
            <person name="Daum C."/>
            <person name="Ezra D."/>
            <person name="Gonzalez J."/>
            <person name="Henrissat B."/>
            <person name="Kuo A."/>
            <person name="Liang C."/>
            <person name="Lipzen A."/>
            <person name="Lutzoni F."/>
            <person name="Magnuson J."/>
            <person name="Mondo S."/>
            <person name="Nolan M."/>
            <person name="Ohm R."/>
            <person name="Pangilinan J."/>
            <person name="Park H.-J."/>
            <person name="Ramirez L."/>
            <person name="Alfaro M."/>
            <person name="Sun H."/>
            <person name="Tritt A."/>
            <person name="Yoshinaga Y."/>
            <person name="Zwiers L.-H."/>
            <person name="Turgeon B."/>
            <person name="Goodwin S."/>
            <person name="Spatafora J."/>
            <person name="Crous P."/>
            <person name="Grigoriev I."/>
        </authorList>
    </citation>
    <scope>NUCLEOTIDE SEQUENCE</scope>
    <source>
        <strain evidence="2">CBS 101060</strain>
    </source>
</reference>
<dbReference type="PANTHER" id="PTHR23149">
    <property type="entry name" value="G PATCH DOMAIN CONTAINING PROTEIN"/>
    <property type="match status" value="1"/>
</dbReference>
<gene>
    <name evidence="2" type="ORF">M501DRAFT_906860</name>
</gene>
<evidence type="ECO:0000313" key="3">
    <source>
        <dbReference type="Proteomes" id="UP000799429"/>
    </source>
</evidence>
<organism evidence="2 3">
    <name type="scientific">Patellaria atrata CBS 101060</name>
    <dbReference type="NCBI Taxonomy" id="1346257"/>
    <lineage>
        <taxon>Eukaryota</taxon>
        <taxon>Fungi</taxon>
        <taxon>Dikarya</taxon>
        <taxon>Ascomycota</taxon>
        <taxon>Pezizomycotina</taxon>
        <taxon>Dothideomycetes</taxon>
        <taxon>Dothideomycetes incertae sedis</taxon>
        <taxon>Patellariales</taxon>
        <taxon>Patellariaceae</taxon>
        <taxon>Patellaria</taxon>
    </lineage>
</organism>
<dbReference type="EMBL" id="MU006095">
    <property type="protein sequence ID" value="KAF2839362.1"/>
    <property type="molecule type" value="Genomic_DNA"/>
</dbReference>
<dbReference type="PANTHER" id="PTHR23149:SF33">
    <property type="entry name" value="PROTEIN TMA23"/>
    <property type="match status" value="1"/>
</dbReference>
<keyword evidence="3" id="KW-1185">Reference proteome</keyword>
<evidence type="ECO:0000256" key="1">
    <source>
        <dbReference type="SAM" id="MobiDB-lite"/>
    </source>
</evidence>
<feature type="region of interest" description="Disordered" evidence="1">
    <location>
        <begin position="111"/>
        <end position="158"/>
    </location>
</feature>
<evidence type="ECO:0000313" key="2">
    <source>
        <dbReference type="EMBL" id="KAF2839362.1"/>
    </source>
</evidence>
<dbReference type="InterPro" id="IPR050656">
    <property type="entry name" value="PINX1"/>
</dbReference>
<accession>A0A9P4SCK5</accession>
<name>A0A9P4SCK5_9PEZI</name>
<protein>
    <recommendedName>
        <fullName evidence="4">G-patch domain-containing protein</fullName>
    </recommendedName>
</protein>
<evidence type="ECO:0008006" key="4">
    <source>
        <dbReference type="Google" id="ProtNLM"/>
    </source>
</evidence>
<dbReference type="AlphaFoldDB" id="A0A9P4SCK5"/>
<comment type="caution">
    <text evidence="2">The sequence shown here is derived from an EMBL/GenBank/DDBJ whole genome shotgun (WGS) entry which is preliminary data.</text>
</comment>